<dbReference type="InterPro" id="IPR049326">
    <property type="entry name" value="Rhodopsin_dom_fungi"/>
</dbReference>
<feature type="transmembrane region" description="Helical" evidence="7">
    <location>
        <begin position="258"/>
        <end position="280"/>
    </location>
</feature>
<dbReference type="GO" id="GO:0016020">
    <property type="term" value="C:membrane"/>
    <property type="evidence" value="ECO:0007669"/>
    <property type="project" value="UniProtKB-SubCell"/>
</dbReference>
<proteinExistence type="inferred from homology"/>
<evidence type="ECO:0000256" key="3">
    <source>
        <dbReference type="ARBA" id="ARBA00022989"/>
    </source>
</evidence>
<dbReference type="InterPro" id="IPR052337">
    <property type="entry name" value="SAT4-like"/>
</dbReference>
<comment type="similarity">
    <text evidence="5">Belongs to the SAT4 family.</text>
</comment>
<reference evidence="9 10" key="1">
    <citation type="journal article" date="2011" name="PLoS Genet.">
        <title>Finished genome of the fungal wheat pathogen Mycosphaerella graminicola reveals dispensome structure, chromosome plasticity, and stealth pathogenesis.</title>
        <authorList>
            <person name="Goodwin S.B."/>
            <person name="Ben M'barek S."/>
            <person name="Dhillon B."/>
            <person name="Wittenberg A.H.J."/>
            <person name="Crane C.F."/>
            <person name="Hane J.K."/>
            <person name="Foster A.J."/>
            <person name="Van der Lee T.A.J."/>
            <person name="Grimwood J."/>
            <person name="Aerts A."/>
            <person name="Antoniw J."/>
            <person name="Bailey A."/>
            <person name="Bluhm B."/>
            <person name="Bowler J."/>
            <person name="Bristow J."/>
            <person name="van der Burgt A."/>
            <person name="Canto-Canche B."/>
            <person name="Churchill A.C.L."/>
            <person name="Conde-Ferraez L."/>
            <person name="Cools H.J."/>
            <person name="Coutinho P.M."/>
            <person name="Csukai M."/>
            <person name="Dehal P."/>
            <person name="De Wit P."/>
            <person name="Donzelli B."/>
            <person name="van de Geest H.C."/>
            <person name="van Ham R.C.H.J."/>
            <person name="Hammond-Kosack K.E."/>
            <person name="Henrissat B."/>
            <person name="Kilian A."/>
            <person name="Kobayashi A.K."/>
            <person name="Koopmann E."/>
            <person name="Kourmpetis Y."/>
            <person name="Kuzniar A."/>
            <person name="Lindquist E."/>
            <person name="Lombard V."/>
            <person name="Maliepaard C."/>
            <person name="Martins N."/>
            <person name="Mehrabi R."/>
            <person name="Nap J.P.H."/>
            <person name="Ponomarenko A."/>
            <person name="Rudd J.J."/>
            <person name="Salamov A."/>
            <person name="Schmutz J."/>
            <person name="Schouten H.J."/>
            <person name="Shapiro H."/>
            <person name="Stergiopoulos I."/>
            <person name="Torriani S.F.F."/>
            <person name="Tu H."/>
            <person name="de Vries R.P."/>
            <person name="Waalwijk C."/>
            <person name="Ware S.B."/>
            <person name="Wiebenga A."/>
            <person name="Zwiers L.-H."/>
            <person name="Oliver R.P."/>
            <person name="Grigoriev I.V."/>
            <person name="Kema G.H.J."/>
        </authorList>
    </citation>
    <scope>NUCLEOTIDE SEQUENCE [LARGE SCALE GENOMIC DNA]</scope>
    <source>
        <strain evidence="10">CBS 115943 / IPO323</strain>
    </source>
</reference>
<feature type="transmembrane region" description="Helical" evidence="7">
    <location>
        <begin position="142"/>
        <end position="164"/>
    </location>
</feature>
<comment type="subcellular location">
    <subcellularLocation>
        <location evidence="1">Membrane</location>
        <topology evidence="1">Multi-pass membrane protein</topology>
    </subcellularLocation>
</comment>
<feature type="transmembrane region" description="Helical" evidence="7">
    <location>
        <begin position="223"/>
        <end position="246"/>
    </location>
</feature>
<keyword evidence="4 7" id="KW-0472">Membrane</keyword>
<dbReference type="PANTHER" id="PTHR33048:SF19">
    <property type="entry name" value="MEMBRANE PROTEIN PTH11-LIKE, PUTATIVE (AFU_ORTHOLOGUE AFUA_1G14080)-RELATED"/>
    <property type="match status" value="1"/>
</dbReference>
<evidence type="ECO:0000256" key="1">
    <source>
        <dbReference type="ARBA" id="ARBA00004141"/>
    </source>
</evidence>
<keyword evidence="10" id="KW-1185">Reference proteome</keyword>
<dbReference type="GeneID" id="13393803"/>
<evidence type="ECO:0000256" key="7">
    <source>
        <dbReference type="SAM" id="Phobius"/>
    </source>
</evidence>
<evidence type="ECO:0000259" key="8">
    <source>
        <dbReference type="Pfam" id="PF20684"/>
    </source>
</evidence>
<dbReference type="PANTHER" id="PTHR33048">
    <property type="entry name" value="PTH11-LIKE INTEGRAL MEMBRANE PROTEIN (AFU_ORTHOLOGUE AFUA_5G11245)"/>
    <property type="match status" value="1"/>
</dbReference>
<evidence type="ECO:0000313" key="9">
    <source>
        <dbReference type="EMBL" id="EGP87018.1"/>
    </source>
</evidence>
<feature type="transmembrane region" description="Helical" evidence="7">
    <location>
        <begin position="190"/>
        <end position="211"/>
    </location>
</feature>
<dbReference type="HOGENOM" id="CLU_371807_0_0_1"/>
<keyword evidence="2 7" id="KW-0812">Transmembrane</keyword>
<dbReference type="RefSeq" id="XP_003852042.1">
    <property type="nucleotide sequence ID" value="XM_003851994.1"/>
</dbReference>
<feature type="region of interest" description="Disordered" evidence="6">
    <location>
        <begin position="521"/>
        <end position="540"/>
    </location>
</feature>
<name>F9XAL6_ZYMTI</name>
<keyword evidence="3 7" id="KW-1133">Transmembrane helix</keyword>
<dbReference type="InParanoid" id="F9XAL6"/>
<feature type="domain" description="Rhodopsin" evidence="8">
    <location>
        <begin position="38"/>
        <end position="280"/>
    </location>
</feature>
<feature type="transmembrane region" description="Helical" evidence="7">
    <location>
        <begin position="109"/>
        <end position="130"/>
    </location>
</feature>
<evidence type="ECO:0000256" key="4">
    <source>
        <dbReference type="ARBA" id="ARBA00023136"/>
    </source>
</evidence>
<dbReference type="AlphaFoldDB" id="F9XAL6"/>
<dbReference type="eggNOG" id="ENOG502SNHP">
    <property type="taxonomic scope" value="Eukaryota"/>
</dbReference>
<feature type="transmembrane region" description="Helical" evidence="7">
    <location>
        <begin position="53"/>
        <end position="71"/>
    </location>
</feature>
<evidence type="ECO:0000313" key="10">
    <source>
        <dbReference type="Proteomes" id="UP000008062"/>
    </source>
</evidence>
<gene>
    <name evidence="9" type="ORF">MYCGRDRAFT_109342</name>
</gene>
<protein>
    <recommendedName>
        <fullName evidence="8">Rhodopsin domain-containing protein</fullName>
    </recommendedName>
</protein>
<evidence type="ECO:0000256" key="6">
    <source>
        <dbReference type="SAM" id="MobiDB-lite"/>
    </source>
</evidence>
<evidence type="ECO:0000256" key="5">
    <source>
        <dbReference type="ARBA" id="ARBA00038359"/>
    </source>
</evidence>
<sequence>MSSTDQHSNRNIYYVTSNEATIAYWTCGALSLLILFARLIGHFYQHRRRKCDATTIVVLASVGTLIARTALNEVVLDRGTATIVTASGESLDQEIENAARIRLGTILTLVVRVIVTTYYWLQTVLLLLFYKATLDHIPWSHRLIQVAWPTIVLTWIGVVLATFLECRPFSLYWEVSSDGEHACTRAYIQLQLQAACNILLDILLLVLSLPIARAQLRLWPKNLQLGCLYVLGFLCMIITGVRVAFIYRDGGVQYARSFWASIQVLVATAVANGPSIYGACKVMKRRKESDLSLGRLRSASLAGVMRAKDKRRAVADYKVCVACPHDSFANNNITIFANMTMAAAALLKGRAYEQMMVKFCTDAQAQYPDTWESVISNAHAEITQLEAAIKDYIKGHSSGFCGVCMWLHLIKSDEFGGQLLPAWRLPNDKDDAVWEDRLDKLMPTLQDRAIKELGWENINFSCEDSEHKPTEGMKITMQTAAPTAIKPAGPLPAKKAKVLPPHMRSSGPLPTATNTFTDPDAIRAKNQHPTPPQSVSPEPIPVDDRFTAMQRLKFTVSPELDPVDDKLAPSCTTTLVNIPHDQDLTAATTDTSLAQDIRSTLEAQAAKFIDETLATTEAKIEAVIQSRVQEQVKAQKMEWFLEYSRKQSRQVEEAQDKVREEKVMWEREMRGRMAEEKAQWEVELRKSLHAKIVNRNAEVAEEKSKFEKELQARLTAEMAEEKVQWEKDQRESIKGEFMKNMMSLALMQ</sequence>
<dbReference type="OrthoDB" id="2988756at2759"/>
<dbReference type="Proteomes" id="UP000008062">
    <property type="component" value="Chromosome 5"/>
</dbReference>
<dbReference type="EMBL" id="CM001200">
    <property type="protein sequence ID" value="EGP87018.1"/>
    <property type="molecule type" value="Genomic_DNA"/>
</dbReference>
<feature type="compositionally biased region" description="Pro residues" evidence="6">
    <location>
        <begin position="529"/>
        <end position="540"/>
    </location>
</feature>
<accession>F9XAL6</accession>
<dbReference type="Pfam" id="PF20684">
    <property type="entry name" value="Fung_rhodopsin"/>
    <property type="match status" value="1"/>
</dbReference>
<evidence type="ECO:0000256" key="2">
    <source>
        <dbReference type="ARBA" id="ARBA00022692"/>
    </source>
</evidence>
<dbReference type="KEGG" id="ztr:MYCGRDRAFT_109342"/>
<feature type="transmembrane region" description="Helical" evidence="7">
    <location>
        <begin position="22"/>
        <end position="41"/>
    </location>
</feature>
<organism evidence="9 10">
    <name type="scientific">Zymoseptoria tritici (strain CBS 115943 / IPO323)</name>
    <name type="common">Speckled leaf blotch fungus</name>
    <name type="synonym">Septoria tritici</name>
    <dbReference type="NCBI Taxonomy" id="336722"/>
    <lineage>
        <taxon>Eukaryota</taxon>
        <taxon>Fungi</taxon>
        <taxon>Dikarya</taxon>
        <taxon>Ascomycota</taxon>
        <taxon>Pezizomycotina</taxon>
        <taxon>Dothideomycetes</taxon>
        <taxon>Dothideomycetidae</taxon>
        <taxon>Mycosphaerellales</taxon>
        <taxon>Mycosphaerellaceae</taxon>
        <taxon>Zymoseptoria</taxon>
    </lineage>
</organism>